<accession>A0A163GFN2</accession>
<dbReference type="Gene3D" id="2.10.260.10">
    <property type="match status" value="1"/>
</dbReference>
<name>A0A163GFN2_9BACL</name>
<evidence type="ECO:0000313" key="4">
    <source>
        <dbReference type="Proteomes" id="UP000076796"/>
    </source>
</evidence>
<dbReference type="OrthoDB" id="2324168at2"/>
<dbReference type="GO" id="GO:0003677">
    <property type="term" value="F:DNA binding"/>
    <property type="evidence" value="ECO:0007669"/>
    <property type="project" value="UniProtKB-UniRule"/>
</dbReference>
<dbReference type="AlphaFoldDB" id="A0A163GFN2"/>
<dbReference type="EMBL" id="LWMH01000001">
    <property type="protein sequence ID" value="KZS44945.1"/>
    <property type="molecule type" value="Genomic_DNA"/>
</dbReference>
<dbReference type="InterPro" id="IPR037914">
    <property type="entry name" value="SpoVT-AbrB_sf"/>
</dbReference>
<evidence type="ECO:0000313" key="3">
    <source>
        <dbReference type="EMBL" id="KZS44945.1"/>
    </source>
</evidence>
<gene>
    <name evidence="3" type="ORF">AWU65_02870</name>
</gene>
<dbReference type="SUPFAM" id="SSF89447">
    <property type="entry name" value="AbrB/MazE/MraZ-like"/>
    <property type="match status" value="1"/>
</dbReference>
<dbReference type="SMART" id="SM00966">
    <property type="entry name" value="SpoVT_AbrB"/>
    <property type="match status" value="1"/>
</dbReference>
<dbReference type="PROSITE" id="PS51740">
    <property type="entry name" value="SPOVT_ABRB"/>
    <property type="match status" value="1"/>
</dbReference>
<keyword evidence="4" id="KW-1185">Reference proteome</keyword>
<dbReference type="Pfam" id="PF04014">
    <property type="entry name" value="MazE_antitoxin"/>
    <property type="match status" value="1"/>
</dbReference>
<dbReference type="PANTHER" id="PTHR36432:SF4">
    <property type="entry name" value="TRANSITION STATE REGULATOR ABH-RELATED"/>
    <property type="match status" value="1"/>
</dbReference>
<dbReference type="InterPro" id="IPR052731">
    <property type="entry name" value="B_subtilis_Trans_State_Reg"/>
</dbReference>
<sequence>MKSTGIVRQVDELGRIVIPIELRRVLGMDVGEPVEIFIDDQANRLMFRKYQSGCLFCDSMESISYFKGRQVCGSCLRDMVSQPDLDSMAILESAAALESDDQPEQGSSIGGKKGDNALRRLAEVMETYPNATQGEWARKLGFSQGYVSQLIRKLDKKA</sequence>
<comment type="caution">
    <text evidence="3">The sequence shown here is derived from an EMBL/GenBank/DDBJ whole genome shotgun (WGS) entry which is preliminary data.</text>
</comment>
<dbReference type="PANTHER" id="PTHR36432">
    <property type="match status" value="1"/>
</dbReference>
<feature type="domain" description="SpoVT-AbrB" evidence="2">
    <location>
        <begin position="5"/>
        <end position="52"/>
    </location>
</feature>
<organism evidence="3 4">
    <name type="scientific">Paenibacillus glucanolyticus</name>
    <dbReference type="NCBI Taxonomy" id="59843"/>
    <lineage>
        <taxon>Bacteria</taxon>
        <taxon>Bacillati</taxon>
        <taxon>Bacillota</taxon>
        <taxon>Bacilli</taxon>
        <taxon>Bacillales</taxon>
        <taxon>Paenibacillaceae</taxon>
        <taxon>Paenibacillus</taxon>
    </lineage>
</organism>
<dbReference type="Proteomes" id="UP000076796">
    <property type="component" value="Unassembled WGS sequence"/>
</dbReference>
<protein>
    <recommendedName>
        <fullName evidence="2">SpoVT-AbrB domain-containing protein</fullName>
    </recommendedName>
</protein>
<reference evidence="3" key="1">
    <citation type="journal article" date="2016" name="Genome Announc.">
        <title>Draft genomes of two strains of Paenibacillus glucanolyticus with capability to degrade lignocellulose.</title>
        <authorList>
            <person name="Mathews S.L."/>
            <person name="Pawlak J."/>
            <person name="Grunden A.M."/>
        </authorList>
    </citation>
    <scope>NUCLEOTIDE SEQUENCE [LARGE SCALE GENOMIC DNA]</scope>
    <source>
        <strain evidence="3">SLM1</strain>
    </source>
</reference>
<proteinExistence type="predicted"/>
<dbReference type="InterPro" id="IPR007159">
    <property type="entry name" value="SpoVT-AbrB_dom"/>
</dbReference>
<keyword evidence="1" id="KW-0238">DNA-binding</keyword>
<evidence type="ECO:0000259" key="2">
    <source>
        <dbReference type="PROSITE" id="PS51740"/>
    </source>
</evidence>
<evidence type="ECO:0000256" key="1">
    <source>
        <dbReference type="PROSITE-ProRule" id="PRU01076"/>
    </source>
</evidence>